<dbReference type="SUPFAM" id="SSF51735">
    <property type="entry name" value="NAD(P)-binding Rossmann-fold domains"/>
    <property type="match status" value="1"/>
</dbReference>
<comment type="caution">
    <text evidence="3">The sequence shown here is derived from an EMBL/GenBank/DDBJ whole genome shotgun (WGS) entry which is preliminary data.</text>
</comment>
<accession>R9A418</accession>
<dbReference type="GO" id="GO:0016491">
    <property type="term" value="F:oxidoreductase activity"/>
    <property type="evidence" value="ECO:0007669"/>
    <property type="project" value="UniProtKB-KW"/>
</dbReference>
<dbReference type="PANTHER" id="PTHR42901">
    <property type="entry name" value="ALCOHOL DEHYDROGENASE"/>
    <property type="match status" value="1"/>
</dbReference>
<dbReference type="Gene3D" id="3.40.50.720">
    <property type="entry name" value="NAD(P)-binding Rossmann-like Domain"/>
    <property type="match status" value="1"/>
</dbReference>
<protein>
    <submittedName>
        <fullName evidence="3">Oxidoreductase, short chain dehydrogenase/reductase family protein</fullName>
    </submittedName>
</protein>
<dbReference type="EMBL" id="AOGZ02000014">
    <property type="protein sequence ID" value="EOQ96744.1"/>
    <property type="molecule type" value="Genomic_DNA"/>
</dbReference>
<dbReference type="Pfam" id="PF00106">
    <property type="entry name" value="adh_short"/>
    <property type="match status" value="1"/>
</dbReference>
<dbReference type="PANTHER" id="PTHR42901:SF1">
    <property type="entry name" value="ALCOHOL DEHYDROGENASE"/>
    <property type="match status" value="1"/>
</dbReference>
<dbReference type="InterPro" id="IPR002347">
    <property type="entry name" value="SDR_fam"/>
</dbReference>
<evidence type="ECO:0000313" key="4">
    <source>
        <dbReference type="Proteomes" id="UP000013984"/>
    </source>
</evidence>
<evidence type="ECO:0000256" key="1">
    <source>
        <dbReference type="ARBA" id="ARBA00006484"/>
    </source>
</evidence>
<dbReference type="STRING" id="1218599.LEP1GSC195_3408"/>
<keyword evidence="4" id="KW-1185">Reference proteome</keyword>
<dbReference type="InterPro" id="IPR036291">
    <property type="entry name" value="NAD(P)-bd_dom_sf"/>
</dbReference>
<keyword evidence="2" id="KW-0560">Oxidoreductase</keyword>
<name>R9A418_9LEPT</name>
<dbReference type="AlphaFoldDB" id="R9A418"/>
<comment type="similarity">
    <text evidence="1">Belongs to the short-chain dehydrogenases/reductases (SDR) family.</text>
</comment>
<reference evidence="3" key="1">
    <citation type="submission" date="2013-04" db="EMBL/GenBank/DDBJ databases">
        <authorList>
            <person name="Harkins D.M."/>
            <person name="Durkin A.S."/>
            <person name="Brinkac L.M."/>
            <person name="Haft D.H."/>
            <person name="Selengut J.D."/>
            <person name="Sanka R."/>
            <person name="DePew J."/>
            <person name="Purushe J."/>
            <person name="Galloway R.L."/>
            <person name="Vinetz J.M."/>
            <person name="Sutton G.G."/>
            <person name="Nierman W.C."/>
            <person name="Fouts D.E."/>
        </authorList>
    </citation>
    <scope>NUCLEOTIDE SEQUENCE [LARGE SCALE GENOMIC DNA]</scope>
    <source>
        <strain evidence="3">CDC</strain>
    </source>
</reference>
<evidence type="ECO:0000256" key="2">
    <source>
        <dbReference type="ARBA" id="ARBA00023002"/>
    </source>
</evidence>
<gene>
    <name evidence="3" type="ORF">LEP1GSC195_3408</name>
</gene>
<proteinExistence type="inferred from homology"/>
<organism evidence="3 4">
    <name type="scientific">Leptospira wolbachii serovar Codice str. CDC</name>
    <dbReference type="NCBI Taxonomy" id="1218599"/>
    <lineage>
        <taxon>Bacteria</taxon>
        <taxon>Pseudomonadati</taxon>
        <taxon>Spirochaetota</taxon>
        <taxon>Spirochaetia</taxon>
        <taxon>Leptospirales</taxon>
        <taxon>Leptospiraceae</taxon>
        <taxon>Leptospira</taxon>
    </lineage>
</organism>
<evidence type="ECO:0000313" key="3">
    <source>
        <dbReference type="EMBL" id="EOQ96744.1"/>
    </source>
</evidence>
<dbReference type="Proteomes" id="UP000013984">
    <property type="component" value="Unassembled WGS sequence"/>
</dbReference>
<dbReference type="InterPro" id="IPR020904">
    <property type="entry name" value="Sc_DH/Rdtase_CS"/>
</dbReference>
<sequence length="268" mass="30686">MLTTQKIRLSIDPLNQIADMKLASKKIVLSSGSSPLGKELLSLLLLEGALVVVGDSNPEEIPNHPNLQKYKIDPSKPDQMERLIESAIETLDKIDVFILNSEQITYAEDEKEDWNKLKILFHSNTLAPIHTVQRLTNLISVGLHIIVVSSDLTKIPTPGFGLYGSTKSALDYFWDSFRKQIGREFRFSRVIALEPKLSDPKRLALRVLQSVLRPKKRRYEHISQLGNRFMLKFLPFLRFFRTLAYAFRLKQEKKKKISPNDLSPSTEN</sequence>
<dbReference type="PROSITE" id="PS00061">
    <property type="entry name" value="ADH_SHORT"/>
    <property type="match status" value="1"/>
</dbReference>